<dbReference type="InterPro" id="IPR027405">
    <property type="entry name" value="YidB-like"/>
</dbReference>
<dbReference type="Proteomes" id="UP000078476">
    <property type="component" value="Unassembled WGS sequence"/>
</dbReference>
<dbReference type="AlphaFoldDB" id="A0A177NFU1"/>
<name>A0A177NFU1_9GAMM</name>
<dbReference type="RefSeq" id="WP_066980761.1">
    <property type="nucleotide sequence ID" value="NZ_LUUI01000092.1"/>
</dbReference>
<evidence type="ECO:0000313" key="1">
    <source>
        <dbReference type="EMBL" id="OAI16946.1"/>
    </source>
</evidence>
<sequence>MNSNDLMQMGAQLFKSQLDNNRDGNVDITEISSALNSLFSAGQSQSNSGAGGLAGIISGMQSSGNSDLLSLAASWLGSGTNKPVSGNQLEQIFGEDKISAFSQQLGISQEQALSGLQATVPDVVDKASPSGNIDLNAMLDSIGGIQGALNMAGKFFAK</sequence>
<dbReference type="InterPro" id="IPR018247">
    <property type="entry name" value="EF_Hand_1_Ca_BS"/>
</dbReference>
<gene>
    <name evidence="1" type="ORF">A1359_07080</name>
</gene>
<evidence type="ECO:0000313" key="2">
    <source>
        <dbReference type="Proteomes" id="UP000078476"/>
    </source>
</evidence>
<dbReference type="EMBL" id="LUUI01000092">
    <property type="protein sequence ID" value="OAI16946.1"/>
    <property type="molecule type" value="Genomic_DNA"/>
</dbReference>
<reference evidence="1 2" key="1">
    <citation type="submission" date="2016-03" db="EMBL/GenBank/DDBJ databases">
        <authorList>
            <person name="Ploux O."/>
        </authorList>
    </citation>
    <scope>NUCLEOTIDE SEQUENCE [LARGE SCALE GENOMIC DNA]</scope>
    <source>
        <strain evidence="1 2">R-45370</strain>
    </source>
</reference>
<organism evidence="1 2">
    <name type="scientific">Methylomonas lenta</name>
    <dbReference type="NCBI Taxonomy" id="980561"/>
    <lineage>
        <taxon>Bacteria</taxon>
        <taxon>Pseudomonadati</taxon>
        <taxon>Pseudomonadota</taxon>
        <taxon>Gammaproteobacteria</taxon>
        <taxon>Methylococcales</taxon>
        <taxon>Methylococcaceae</taxon>
        <taxon>Methylomonas</taxon>
    </lineage>
</organism>
<dbReference type="Pfam" id="PF20159">
    <property type="entry name" value="YidB"/>
    <property type="match status" value="1"/>
</dbReference>
<proteinExistence type="predicted"/>
<comment type="caution">
    <text evidence="1">The sequence shown here is derived from an EMBL/GenBank/DDBJ whole genome shotgun (WGS) entry which is preliminary data.</text>
</comment>
<dbReference type="OrthoDB" id="5957313at2"/>
<protein>
    <recommendedName>
        <fullName evidence="3">EF-hand domain-containing protein</fullName>
    </recommendedName>
</protein>
<evidence type="ECO:0008006" key="3">
    <source>
        <dbReference type="Google" id="ProtNLM"/>
    </source>
</evidence>
<dbReference type="Gene3D" id="1.10.10.690">
    <property type="entry name" value="YidB-like"/>
    <property type="match status" value="1"/>
</dbReference>
<dbReference type="SUPFAM" id="SSF140804">
    <property type="entry name" value="YidB-like"/>
    <property type="match status" value="1"/>
</dbReference>
<keyword evidence="2" id="KW-1185">Reference proteome</keyword>
<dbReference type="STRING" id="980561.A1359_07080"/>
<dbReference type="InterPro" id="IPR045372">
    <property type="entry name" value="YidB"/>
</dbReference>
<accession>A0A177NFU1</accession>
<dbReference type="PROSITE" id="PS00018">
    <property type="entry name" value="EF_HAND_1"/>
    <property type="match status" value="1"/>
</dbReference>